<dbReference type="Proteomes" id="UP000583929">
    <property type="component" value="Unassembled WGS sequence"/>
</dbReference>
<sequence length="78" mass="8902">MTCTKYHQKAHLDNKTSSFKCYECNESSIETIPRCHFQAQLTDHRGSLIAKLFGENAEKFLNCTAKELIHIPNINSTT</sequence>
<dbReference type="EMBL" id="JAATIP010000225">
    <property type="protein sequence ID" value="KAF4358518.1"/>
    <property type="molecule type" value="Genomic_DNA"/>
</dbReference>
<evidence type="ECO:0000259" key="1">
    <source>
        <dbReference type="Pfam" id="PF08646"/>
    </source>
</evidence>
<comment type="caution">
    <text evidence="2">The sequence shown here is derived from an EMBL/GenBank/DDBJ whole genome shotgun (WGS) entry which is preliminary data.</text>
</comment>
<dbReference type="AlphaFoldDB" id="A0A7J6EJA7"/>
<name>A0A7J6EJA7_CANSA</name>
<evidence type="ECO:0000313" key="3">
    <source>
        <dbReference type="EMBL" id="KAF4384110.1"/>
    </source>
</evidence>
<dbReference type="InterPro" id="IPR012340">
    <property type="entry name" value="NA-bd_OB-fold"/>
</dbReference>
<organism evidence="2 4">
    <name type="scientific">Cannabis sativa</name>
    <name type="common">Hemp</name>
    <name type="synonym">Marijuana</name>
    <dbReference type="NCBI Taxonomy" id="3483"/>
    <lineage>
        <taxon>Eukaryota</taxon>
        <taxon>Viridiplantae</taxon>
        <taxon>Streptophyta</taxon>
        <taxon>Embryophyta</taxon>
        <taxon>Tracheophyta</taxon>
        <taxon>Spermatophyta</taxon>
        <taxon>Magnoliopsida</taxon>
        <taxon>eudicotyledons</taxon>
        <taxon>Gunneridae</taxon>
        <taxon>Pentapetalae</taxon>
        <taxon>rosids</taxon>
        <taxon>fabids</taxon>
        <taxon>Rosales</taxon>
        <taxon>Cannabaceae</taxon>
        <taxon>Cannabis</taxon>
    </lineage>
</organism>
<proteinExistence type="predicted"/>
<reference evidence="4 5" key="1">
    <citation type="journal article" date="2020" name="bioRxiv">
        <title>Sequence and annotation of 42 cannabis genomes reveals extensive copy number variation in cannabinoid synthesis and pathogen resistance genes.</title>
        <authorList>
            <person name="Mckernan K.J."/>
            <person name="Helbert Y."/>
            <person name="Kane L.T."/>
            <person name="Ebling H."/>
            <person name="Zhang L."/>
            <person name="Liu B."/>
            <person name="Eaton Z."/>
            <person name="Mclaughlin S."/>
            <person name="Kingan S."/>
            <person name="Baybayan P."/>
            <person name="Concepcion G."/>
            <person name="Jordan M."/>
            <person name="Riva A."/>
            <person name="Barbazuk W."/>
            <person name="Harkins T."/>
        </authorList>
    </citation>
    <scope>NUCLEOTIDE SEQUENCE [LARGE SCALE GENOMIC DNA]</scope>
    <source>
        <strain evidence="4 5">cv. Jamaican Lion 4</strain>
        <strain evidence="3">Father</strain>
        <strain evidence="2">Mother</strain>
        <tissue evidence="2">Leaf</tissue>
    </source>
</reference>
<evidence type="ECO:0000313" key="4">
    <source>
        <dbReference type="Proteomes" id="UP000525078"/>
    </source>
</evidence>
<dbReference type="InterPro" id="IPR013955">
    <property type="entry name" value="Rep_factor-A_C"/>
</dbReference>
<evidence type="ECO:0000313" key="5">
    <source>
        <dbReference type="Proteomes" id="UP000583929"/>
    </source>
</evidence>
<gene>
    <name evidence="2" type="ORF">F8388_005174</name>
    <name evidence="3" type="ORF">G4B88_031006</name>
</gene>
<dbReference type="Gene3D" id="2.40.50.140">
    <property type="entry name" value="Nucleic acid-binding proteins"/>
    <property type="match status" value="1"/>
</dbReference>
<dbReference type="SUPFAM" id="SSF50249">
    <property type="entry name" value="Nucleic acid-binding proteins"/>
    <property type="match status" value="1"/>
</dbReference>
<keyword evidence="5" id="KW-1185">Reference proteome</keyword>
<dbReference type="Proteomes" id="UP000525078">
    <property type="component" value="Unassembled WGS sequence"/>
</dbReference>
<protein>
    <recommendedName>
        <fullName evidence="1">Replication factor A C-terminal domain-containing protein</fullName>
    </recommendedName>
</protein>
<evidence type="ECO:0000313" key="2">
    <source>
        <dbReference type="EMBL" id="KAF4358518.1"/>
    </source>
</evidence>
<dbReference type="Pfam" id="PF08646">
    <property type="entry name" value="Rep_fac-A_C"/>
    <property type="match status" value="1"/>
</dbReference>
<accession>A0A7J6EJA7</accession>
<dbReference type="EMBL" id="JAATIQ010000094">
    <property type="protein sequence ID" value="KAF4384110.1"/>
    <property type="molecule type" value="Genomic_DNA"/>
</dbReference>
<feature type="domain" description="Replication factor A C-terminal" evidence="1">
    <location>
        <begin position="8"/>
        <end position="73"/>
    </location>
</feature>